<gene>
    <name evidence="14" type="primary">hypF</name>
    <name evidence="14" type="ORF">JYB65_11395</name>
</gene>
<dbReference type="Gene3D" id="3.30.110.120">
    <property type="match status" value="1"/>
</dbReference>
<dbReference type="NCBIfam" id="TIGR00143">
    <property type="entry name" value="hypF"/>
    <property type="match status" value="1"/>
</dbReference>
<dbReference type="FunFam" id="3.30.420.40:FF:000124">
    <property type="entry name" value="Carbamoyltransferase HypF"/>
    <property type="match status" value="1"/>
</dbReference>
<dbReference type="PROSITE" id="PS00150">
    <property type="entry name" value="ACYLPHOSPHATASE_1"/>
    <property type="match status" value="1"/>
</dbReference>
<evidence type="ECO:0000256" key="3">
    <source>
        <dbReference type="ARBA" id="ARBA00008097"/>
    </source>
</evidence>
<feature type="active site" evidence="11">
    <location>
        <position position="21"/>
    </location>
</feature>
<dbReference type="EMBL" id="JAFJZZ010000005">
    <property type="protein sequence ID" value="MBN7773968.1"/>
    <property type="molecule type" value="Genomic_DNA"/>
</dbReference>
<evidence type="ECO:0000256" key="6">
    <source>
        <dbReference type="ARBA" id="ARBA00022771"/>
    </source>
</evidence>
<comment type="catalytic activity">
    <reaction evidence="8 11">
        <text>an acyl phosphate + H2O = a carboxylate + phosphate + H(+)</text>
        <dbReference type="Rhea" id="RHEA:14965"/>
        <dbReference type="ChEBI" id="CHEBI:15377"/>
        <dbReference type="ChEBI" id="CHEBI:15378"/>
        <dbReference type="ChEBI" id="CHEBI:29067"/>
        <dbReference type="ChEBI" id="CHEBI:43474"/>
        <dbReference type="ChEBI" id="CHEBI:59918"/>
        <dbReference type="EC" id="3.6.1.7"/>
    </reaction>
</comment>
<name>A0A939IJU9_CLOAM</name>
<dbReference type="SUPFAM" id="SSF55821">
    <property type="entry name" value="YrdC/RibB"/>
    <property type="match status" value="1"/>
</dbReference>
<dbReference type="AlphaFoldDB" id="A0A939IJU9"/>
<dbReference type="GO" id="GO:0016743">
    <property type="term" value="F:carboxyl- or carbamoyltransferase activity"/>
    <property type="evidence" value="ECO:0007669"/>
    <property type="project" value="UniProtKB-UniRule"/>
</dbReference>
<evidence type="ECO:0000313" key="14">
    <source>
        <dbReference type="EMBL" id="MBN7773968.1"/>
    </source>
</evidence>
<evidence type="ECO:0000256" key="1">
    <source>
        <dbReference type="ARBA" id="ARBA00004711"/>
    </source>
</evidence>
<dbReference type="PROSITE" id="PS51160">
    <property type="entry name" value="ACYLPHOSPHATASE_3"/>
    <property type="match status" value="1"/>
</dbReference>
<keyword evidence="6" id="KW-0863">Zinc-finger</keyword>
<dbReference type="InterPro" id="IPR006070">
    <property type="entry name" value="Sua5-like_dom"/>
</dbReference>
<dbReference type="Gene3D" id="3.30.420.40">
    <property type="match status" value="1"/>
</dbReference>
<comment type="catalytic activity">
    <reaction evidence="9">
        <text>C-terminal L-cysteinyl-[HypE protein] + carbamoyl phosphate + ATP + H2O = C-terminal S-carboxamide-L-cysteinyl-[HypE protein] + AMP + phosphate + diphosphate + H(+)</text>
        <dbReference type="Rhea" id="RHEA:55636"/>
        <dbReference type="Rhea" id="RHEA-COMP:14247"/>
        <dbReference type="Rhea" id="RHEA-COMP:14392"/>
        <dbReference type="ChEBI" id="CHEBI:15377"/>
        <dbReference type="ChEBI" id="CHEBI:15378"/>
        <dbReference type="ChEBI" id="CHEBI:30616"/>
        <dbReference type="ChEBI" id="CHEBI:33019"/>
        <dbReference type="ChEBI" id="CHEBI:43474"/>
        <dbReference type="ChEBI" id="CHEBI:58228"/>
        <dbReference type="ChEBI" id="CHEBI:76913"/>
        <dbReference type="ChEBI" id="CHEBI:139126"/>
        <dbReference type="ChEBI" id="CHEBI:456215"/>
    </reaction>
</comment>
<organism evidence="14 15">
    <name type="scientific">Clostridium aminobutyricum</name>
    <dbReference type="NCBI Taxonomy" id="33953"/>
    <lineage>
        <taxon>Bacteria</taxon>
        <taxon>Bacillati</taxon>
        <taxon>Bacillota</taxon>
        <taxon>Clostridia</taxon>
        <taxon>Eubacteriales</taxon>
        <taxon>Clostridiaceae</taxon>
        <taxon>Clostridium</taxon>
    </lineage>
</organism>
<evidence type="ECO:0000259" key="13">
    <source>
        <dbReference type="PROSITE" id="PS51163"/>
    </source>
</evidence>
<evidence type="ECO:0000256" key="10">
    <source>
        <dbReference type="PIRNR" id="PIRNR006256"/>
    </source>
</evidence>
<dbReference type="InterPro" id="IPR001792">
    <property type="entry name" value="Acylphosphatase-like_dom"/>
</dbReference>
<proteinExistence type="inferred from homology"/>
<evidence type="ECO:0000256" key="9">
    <source>
        <dbReference type="ARBA" id="ARBA00048220"/>
    </source>
</evidence>
<evidence type="ECO:0000313" key="15">
    <source>
        <dbReference type="Proteomes" id="UP000664545"/>
    </source>
</evidence>
<feature type="active site" evidence="11">
    <location>
        <position position="39"/>
    </location>
</feature>
<accession>A0A939IJU9</accession>
<evidence type="ECO:0000259" key="12">
    <source>
        <dbReference type="PROSITE" id="PS51160"/>
    </source>
</evidence>
<keyword evidence="7" id="KW-0862">Zinc</keyword>
<evidence type="ECO:0000256" key="4">
    <source>
        <dbReference type="ARBA" id="ARBA00022598"/>
    </source>
</evidence>
<dbReference type="Gene3D" id="3.90.870.50">
    <property type="match status" value="1"/>
</dbReference>
<protein>
    <recommendedName>
        <fullName evidence="10">Carbamoyltransferase</fullName>
        <ecNumber evidence="10">6.2.-.-</ecNumber>
    </recommendedName>
</protein>
<dbReference type="PIRSF" id="PIRSF006256">
    <property type="entry name" value="CMPcnvr_hdrg_mat"/>
    <property type="match status" value="1"/>
</dbReference>
<dbReference type="PANTHER" id="PTHR42959:SF1">
    <property type="entry name" value="CARBAMOYLTRANSFERASE HYPF"/>
    <property type="match status" value="1"/>
</dbReference>
<dbReference type="InterPro" id="IPR011125">
    <property type="entry name" value="Znf_HypF"/>
</dbReference>
<feature type="domain" description="YrdC-like" evidence="13">
    <location>
        <begin position="202"/>
        <end position="387"/>
    </location>
</feature>
<dbReference type="GO" id="GO:0003725">
    <property type="term" value="F:double-stranded RNA binding"/>
    <property type="evidence" value="ECO:0007669"/>
    <property type="project" value="InterPro"/>
</dbReference>
<dbReference type="GO" id="GO:0008270">
    <property type="term" value="F:zinc ion binding"/>
    <property type="evidence" value="ECO:0007669"/>
    <property type="project" value="UniProtKB-KW"/>
</dbReference>
<keyword evidence="5" id="KW-0479">Metal-binding</keyword>
<evidence type="ECO:0000256" key="11">
    <source>
        <dbReference type="PROSITE-ProRule" id="PRU00520"/>
    </source>
</evidence>
<keyword evidence="15" id="KW-1185">Reference proteome</keyword>
<dbReference type="InterPro" id="IPR017968">
    <property type="entry name" value="Acylphosphatase_CS"/>
</dbReference>
<dbReference type="GO" id="GO:0003998">
    <property type="term" value="F:acylphosphatase activity"/>
    <property type="evidence" value="ECO:0007669"/>
    <property type="project" value="UniProtKB-EC"/>
</dbReference>
<comment type="caution">
    <text evidence="14">The sequence shown here is derived from an EMBL/GenBank/DDBJ whole genome shotgun (WGS) entry which is preliminary data.</text>
</comment>
<dbReference type="SUPFAM" id="SSF54975">
    <property type="entry name" value="Acylphosphatase/BLUF domain-like"/>
    <property type="match status" value="1"/>
</dbReference>
<dbReference type="PROSITE" id="PS51163">
    <property type="entry name" value="YRDC"/>
    <property type="match status" value="1"/>
</dbReference>
<dbReference type="Pfam" id="PF17788">
    <property type="entry name" value="HypF_C"/>
    <property type="match status" value="1"/>
</dbReference>
<dbReference type="GO" id="GO:0051604">
    <property type="term" value="P:protein maturation"/>
    <property type="evidence" value="ECO:0007669"/>
    <property type="project" value="TreeGrafter"/>
</dbReference>
<keyword evidence="4" id="KW-0436">Ligase</keyword>
<reference evidence="14" key="1">
    <citation type="submission" date="2021-02" db="EMBL/GenBank/DDBJ databases">
        <title>Abyssanaerobacter marinus gen.nov., sp., nov, anaerobic bacterium isolated from the Onnuri vent field of Indian Ocean and suggestion of Mogibacteriaceae fam. nov., and proposal of reclassification of ambiguous this family's genus member.</title>
        <authorList>
            <person name="Kim Y.J."/>
            <person name="Yang J.-A."/>
        </authorList>
    </citation>
    <scope>NUCLEOTIDE SEQUENCE</scope>
    <source>
        <strain evidence="14">DSM 2634</strain>
    </source>
</reference>
<dbReference type="Proteomes" id="UP000664545">
    <property type="component" value="Unassembled WGS sequence"/>
</dbReference>
<dbReference type="InterPro" id="IPR043129">
    <property type="entry name" value="ATPase_NBD"/>
</dbReference>
<dbReference type="EC" id="6.2.-.-" evidence="10"/>
<dbReference type="Pfam" id="PF01300">
    <property type="entry name" value="Sua5_yciO_yrdC"/>
    <property type="match status" value="1"/>
</dbReference>
<dbReference type="InterPro" id="IPR051060">
    <property type="entry name" value="Carbamoyltrans_HypF-like"/>
</dbReference>
<sequence>MSERPNYLVQIWGLVQGVGMRPFIYKTAKSFDITGFVKNQGASVMMHISGKKEDITGFVHMLTHHPPQNARIEKIQKLSIESEDYQDFRIITSSADQNHLGLLLPDLALCEDCMRDVKTSKDRHFKYAFTNCTNCGPRYSIIDELPYDRKNTSMEPFQMCPQCETEYKNPEDRRFHAQPVCCPHCGPQYQLYDRSGNLIPCEDPIKKVKQLFKKGKIVAVKGIGGYHLVCNAMNKGTIELLRQRKKRPDRPFAVMASTIEAVKEICMVSDAEEETISSNKRPIVLLNKRKVSMLPESVAPGLIRYGVMLPYSALHYFIFDHSLQYLIMTSGNISGMPICYKDRDALSQLNNVADYFLMHNREIRTPIDDSVVKVIHGDTLISRCGRGYAPAALPIDSTATILAVGGQQKASICMLHKGYAHVSQYLNTLNNMESFNEYKQVIDRFSRLLKAEAQFVGHDLSSDNFSTRYAKQLPINKVAIQHHHAHMAGCMAEHQLSNEVLGIIFDGTGMGTDGTVWGGEFLIGTRSTFERVGHLEYVAIQGGEAAIKEPWRTAASYLYSLNCDIASLFPTVDRKDIEIVTKALQHNINCFISSSMGRLFDCIAALILGRTHITYDAQAAIELESILDPSVLDYYAFTVQEGNNEEPLLIGYGDIIKGVLADLNNGIPVPSISAKFHNTLCKATIRCAIKIRERYQINDVILSGGVFENTYFFKNILSELREYSFNVYFNKQMPLNDGGLSFGQAAAAASMIGRESYVSGNSGDDYIRTR</sequence>
<dbReference type="Pfam" id="PF22521">
    <property type="entry name" value="HypF_C_2"/>
    <property type="match status" value="1"/>
</dbReference>
<comment type="pathway">
    <text evidence="1">Protein modification; [NiFe] hydrogenase maturation.</text>
</comment>
<dbReference type="InterPro" id="IPR017945">
    <property type="entry name" value="DHBP_synth_RibB-like_a/b_dom"/>
</dbReference>
<dbReference type="RefSeq" id="WP_206582804.1">
    <property type="nucleotide sequence ID" value="NZ_JAFJZZ010000005.1"/>
</dbReference>
<comment type="similarity">
    <text evidence="2">Belongs to the acylphosphatase family.</text>
</comment>
<dbReference type="Pfam" id="PF07503">
    <property type="entry name" value="zf-HYPF"/>
    <property type="match status" value="2"/>
</dbReference>
<dbReference type="PANTHER" id="PTHR42959">
    <property type="entry name" value="CARBAMOYLTRANSFERASE"/>
    <property type="match status" value="1"/>
</dbReference>
<dbReference type="InterPro" id="IPR041440">
    <property type="entry name" value="HypF_C"/>
</dbReference>
<dbReference type="InterPro" id="IPR036046">
    <property type="entry name" value="Acylphosphatase-like_dom_sf"/>
</dbReference>
<dbReference type="SUPFAM" id="SSF53067">
    <property type="entry name" value="Actin-like ATPase domain"/>
    <property type="match status" value="1"/>
</dbReference>
<comment type="similarity">
    <text evidence="3 10">Belongs to the carbamoyltransferase HypF family.</text>
</comment>
<evidence type="ECO:0000256" key="7">
    <source>
        <dbReference type="ARBA" id="ARBA00022833"/>
    </source>
</evidence>
<dbReference type="Pfam" id="PF00708">
    <property type="entry name" value="Acylphosphatase"/>
    <property type="match status" value="1"/>
</dbReference>
<dbReference type="InterPro" id="IPR055128">
    <property type="entry name" value="HypF_C_2"/>
</dbReference>
<evidence type="ECO:0000256" key="2">
    <source>
        <dbReference type="ARBA" id="ARBA00005614"/>
    </source>
</evidence>
<feature type="domain" description="Acylphosphatase-like" evidence="12">
    <location>
        <begin position="6"/>
        <end position="92"/>
    </location>
</feature>
<dbReference type="InterPro" id="IPR004421">
    <property type="entry name" value="Carbamoyltransferase_HypF"/>
</dbReference>
<dbReference type="Gene3D" id="3.30.420.360">
    <property type="match status" value="1"/>
</dbReference>
<dbReference type="GO" id="GO:0016874">
    <property type="term" value="F:ligase activity"/>
    <property type="evidence" value="ECO:0007669"/>
    <property type="project" value="UniProtKB-UniRule"/>
</dbReference>
<evidence type="ECO:0000256" key="8">
    <source>
        <dbReference type="ARBA" id="ARBA00047645"/>
    </source>
</evidence>
<evidence type="ECO:0000256" key="5">
    <source>
        <dbReference type="ARBA" id="ARBA00022723"/>
    </source>
</evidence>
<keyword evidence="11" id="KW-0378">Hydrolase</keyword>